<comment type="caution">
    <text evidence="5">The sequence shown here is derived from an EMBL/GenBank/DDBJ whole genome shotgun (WGS) entry which is preliminary data.</text>
</comment>
<keyword evidence="2" id="KW-0238">DNA-binding</keyword>
<feature type="domain" description="HTH marR-type" evidence="4">
    <location>
        <begin position="1"/>
        <end position="137"/>
    </location>
</feature>
<dbReference type="Proteomes" id="UP000237839">
    <property type="component" value="Unassembled WGS sequence"/>
</dbReference>
<proteinExistence type="predicted"/>
<evidence type="ECO:0000313" key="6">
    <source>
        <dbReference type="Proteomes" id="UP000237839"/>
    </source>
</evidence>
<dbReference type="Pfam" id="PF01047">
    <property type="entry name" value="MarR"/>
    <property type="match status" value="1"/>
</dbReference>
<dbReference type="GO" id="GO:0003700">
    <property type="term" value="F:DNA-binding transcription factor activity"/>
    <property type="evidence" value="ECO:0007669"/>
    <property type="project" value="InterPro"/>
</dbReference>
<accession>A0A2S9H196</accession>
<sequence>MSERYLRSIRLLAECMQQFEKQSGTFIRQLGLTHAQFDIIATLGNTTGMSCKELGEKTLITKGTLTGVLDRLIAKELISRTRSCQDRRHFFVCLTPKGEQVFTDTFPKVISMMQQRFDDYDVADFISLEQQLSKLKARLE</sequence>
<dbReference type="OrthoDB" id="9787636at2"/>
<dbReference type="InterPro" id="IPR023187">
    <property type="entry name" value="Tscrpt_reg_MarR-type_CS"/>
</dbReference>
<evidence type="ECO:0000256" key="2">
    <source>
        <dbReference type="ARBA" id="ARBA00023125"/>
    </source>
</evidence>
<keyword evidence="1" id="KW-0805">Transcription regulation</keyword>
<dbReference type="PRINTS" id="PR00598">
    <property type="entry name" value="HTHMARR"/>
</dbReference>
<dbReference type="PROSITE" id="PS01117">
    <property type="entry name" value="HTH_MARR_1"/>
    <property type="match status" value="1"/>
</dbReference>
<dbReference type="Gene3D" id="1.10.10.10">
    <property type="entry name" value="Winged helix-like DNA-binding domain superfamily/Winged helix DNA-binding domain"/>
    <property type="match status" value="1"/>
</dbReference>
<reference evidence="5 6" key="1">
    <citation type="submission" date="2018-02" db="EMBL/GenBank/DDBJ databases">
        <title>Solimicrobium silvestre gen. nov., sp. nov., isolated from alpine forest soil.</title>
        <authorList>
            <person name="Margesin R."/>
            <person name="Albuquerque L."/>
            <person name="Zhang D.-C."/>
            <person name="Froufe H.J.C."/>
            <person name="Severino R."/>
            <person name="Roxo I."/>
            <person name="Egas C."/>
            <person name="Da Costa M.S."/>
        </authorList>
    </citation>
    <scope>NUCLEOTIDE SEQUENCE [LARGE SCALE GENOMIC DNA]</scope>
    <source>
        <strain evidence="5 6">S20-91</strain>
    </source>
</reference>
<dbReference type="InterPro" id="IPR036388">
    <property type="entry name" value="WH-like_DNA-bd_sf"/>
</dbReference>
<dbReference type="PANTHER" id="PTHR42756">
    <property type="entry name" value="TRANSCRIPTIONAL REGULATOR, MARR"/>
    <property type="match status" value="1"/>
</dbReference>
<dbReference type="SMART" id="SM00347">
    <property type="entry name" value="HTH_MARR"/>
    <property type="match status" value="1"/>
</dbReference>
<evidence type="ECO:0000256" key="1">
    <source>
        <dbReference type="ARBA" id="ARBA00023015"/>
    </source>
</evidence>
<dbReference type="PANTHER" id="PTHR42756:SF1">
    <property type="entry name" value="TRANSCRIPTIONAL REPRESSOR OF EMRAB OPERON"/>
    <property type="match status" value="1"/>
</dbReference>
<dbReference type="RefSeq" id="WP_105531299.1">
    <property type="nucleotide sequence ID" value="NZ_PUGF01000006.1"/>
</dbReference>
<dbReference type="AlphaFoldDB" id="A0A2S9H196"/>
<dbReference type="SUPFAM" id="SSF46785">
    <property type="entry name" value="Winged helix' DNA-binding domain"/>
    <property type="match status" value="1"/>
</dbReference>
<organism evidence="5 6">
    <name type="scientific">Solimicrobium silvestre</name>
    <dbReference type="NCBI Taxonomy" id="2099400"/>
    <lineage>
        <taxon>Bacteria</taxon>
        <taxon>Pseudomonadati</taxon>
        <taxon>Pseudomonadota</taxon>
        <taxon>Betaproteobacteria</taxon>
        <taxon>Burkholderiales</taxon>
        <taxon>Oxalobacteraceae</taxon>
        <taxon>Solimicrobium</taxon>
    </lineage>
</organism>
<evidence type="ECO:0000256" key="3">
    <source>
        <dbReference type="ARBA" id="ARBA00023163"/>
    </source>
</evidence>
<dbReference type="InterPro" id="IPR036390">
    <property type="entry name" value="WH_DNA-bd_sf"/>
</dbReference>
<evidence type="ECO:0000313" key="5">
    <source>
        <dbReference type="EMBL" id="PRC93636.1"/>
    </source>
</evidence>
<dbReference type="GO" id="GO:0003677">
    <property type="term" value="F:DNA binding"/>
    <property type="evidence" value="ECO:0007669"/>
    <property type="project" value="UniProtKB-KW"/>
</dbReference>
<dbReference type="EMBL" id="PUGF01000006">
    <property type="protein sequence ID" value="PRC93636.1"/>
    <property type="molecule type" value="Genomic_DNA"/>
</dbReference>
<name>A0A2S9H196_9BURK</name>
<dbReference type="InterPro" id="IPR000835">
    <property type="entry name" value="HTH_MarR-typ"/>
</dbReference>
<gene>
    <name evidence="5" type="ORF">S2091_1637</name>
</gene>
<keyword evidence="6" id="KW-1185">Reference proteome</keyword>
<keyword evidence="3" id="KW-0804">Transcription</keyword>
<evidence type="ECO:0000259" key="4">
    <source>
        <dbReference type="PROSITE" id="PS50995"/>
    </source>
</evidence>
<protein>
    <submittedName>
        <fullName evidence="5">Transcriptional regulator</fullName>
    </submittedName>
</protein>
<dbReference type="PROSITE" id="PS50995">
    <property type="entry name" value="HTH_MARR_2"/>
    <property type="match status" value="1"/>
</dbReference>